<evidence type="ECO:0000256" key="2">
    <source>
        <dbReference type="ARBA" id="ARBA00022801"/>
    </source>
</evidence>
<evidence type="ECO:0000313" key="7">
    <source>
        <dbReference type="EMBL" id="AKT40221.1"/>
    </source>
</evidence>
<evidence type="ECO:0000256" key="3">
    <source>
        <dbReference type="ARBA" id="ARBA00022806"/>
    </source>
</evidence>
<name>A0A0K1EH79_CHOCO</name>
<dbReference type="Pfam" id="PF00271">
    <property type="entry name" value="Helicase_C"/>
    <property type="match status" value="1"/>
</dbReference>
<dbReference type="InterPro" id="IPR050699">
    <property type="entry name" value="RNA-DNA_Helicase"/>
</dbReference>
<dbReference type="Pfam" id="PF12029">
    <property type="entry name" value="DUF3516"/>
    <property type="match status" value="1"/>
</dbReference>
<dbReference type="PANTHER" id="PTHR12131">
    <property type="entry name" value="ATP-DEPENDENT RNA AND DNA HELICASE"/>
    <property type="match status" value="1"/>
</dbReference>
<dbReference type="Proteomes" id="UP000067626">
    <property type="component" value="Chromosome"/>
</dbReference>
<keyword evidence="3 7" id="KW-0347">Helicase</keyword>
<evidence type="ECO:0000259" key="5">
    <source>
        <dbReference type="PROSITE" id="PS51192"/>
    </source>
</evidence>
<dbReference type="SMART" id="SM00487">
    <property type="entry name" value="DEXDc"/>
    <property type="match status" value="1"/>
</dbReference>
<keyword evidence="8" id="KW-1185">Reference proteome</keyword>
<dbReference type="PANTHER" id="PTHR12131:SF1">
    <property type="entry name" value="ATP-DEPENDENT RNA HELICASE SUPV3L1, MITOCHONDRIAL-RELATED"/>
    <property type="match status" value="1"/>
</dbReference>
<dbReference type="InterPro" id="IPR001650">
    <property type="entry name" value="Helicase_C-like"/>
</dbReference>
<keyword evidence="2" id="KW-0378">Hydrolase</keyword>
<dbReference type="KEGG" id="ccro:CMC5_043740"/>
<dbReference type="Gene3D" id="3.40.50.300">
    <property type="entry name" value="P-loop containing nucleotide triphosphate hydrolases"/>
    <property type="match status" value="2"/>
</dbReference>
<dbReference type="AlphaFoldDB" id="A0A0K1EH79"/>
<dbReference type="OrthoDB" id="9807155at2"/>
<evidence type="ECO:0000313" key="8">
    <source>
        <dbReference type="Proteomes" id="UP000067626"/>
    </source>
</evidence>
<dbReference type="GO" id="GO:0016787">
    <property type="term" value="F:hydrolase activity"/>
    <property type="evidence" value="ECO:0007669"/>
    <property type="project" value="UniProtKB-KW"/>
</dbReference>
<dbReference type="PATRIC" id="fig|52.7.peg.4821"/>
<accession>A0A0K1EH79</accession>
<dbReference type="SMART" id="SM00490">
    <property type="entry name" value="HELICc"/>
    <property type="match status" value="1"/>
</dbReference>
<dbReference type="PROSITE" id="PS51192">
    <property type="entry name" value="HELICASE_ATP_BIND_1"/>
    <property type="match status" value="1"/>
</dbReference>
<dbReference type="STRING" id="52.CMC5_043740"/>
<sequence length="848" mass="96215">MDNQLGPLEARITPTIDPTPDELLNGFLEYITERELELYPAQEEAILELFAGKNVILNTPTGSGKSLVATALHYKALCENRRSFYTCPIKALVSEKFFALCKDFGASNVGMMTGDASVNRDAPILCCTAEILANIALREGEKAPVDYVIMDEFHYYSDRERGVAWQIPLLTLPKATFLLMSATLGNVDFFQEKLSELTGIETAIVRSSQRPVPLDYEYRETALHETVAHLIKTGRAPIYIVNFTQRAAAEEAQNLMSQDFCTKEEKRAINAALAGVKFASPYGREVQRFLRHGIGLHHAGLLPRYRLLVEKLAQQGHLRIISGTDTLGVGVNIPIRTVLFTRLCKFDGEKTAILSVRDFQQISGRAGRKGFDDHGTVVAQAPEHVIENLRMEIKAGNDPAKRRKIVRRKPPERGYVHWDRQTFERLVASQPEPLVSRFQVSHGMLLNVLGRKEGGCQAMKKLVRSSHERPAVRRQIGKTAMQLLRSLWEAGIVELVPMWDSRAKKLEVSSGLQEEFSLHQALSLYVLETVDKLDRELGTYPLDVLTLVESTLENPEAILQRQLDKVKQLKLAELKAEGVEYEQRIEALEKLEYPKPNREFIYLTFDDFGRRHPWVGQENIRPKGIAREMYEKYMSFADFIKEYGLERVEGLLLRYLSDVYKGLVQTVPDYAKNDDVDEMIAYFRALVRGVDSSLLDEWERLRAGGAPRVIEAARGVTEPEAFDITRDERAFTVLLRNELFFFLRALASRDYEVAAEMVEGEGEPWTAARLEATLQAYYAEHTAIRTDPVARRPQNTLIERSDDGTIWNVKQIVVDPEDDQDWMLDCLVDLGRSRDAGRPVIVLRQIKS</sequence>
<feature type="domain" description="Helicase ATP-binding" evidence="5">
    <location>
        <begin position="46"/>
        <end position="202"/>
    </location>
</feature>
<dbReference type="Pfam" id="PF00270">
    <property type="entry name" value="DEAD"/>
    <property type="match status" value="1"/>
</dbReference>
<dbReference type="InterPro" id="IPR021904">
    <property type="entry name" value="DUF3516"/>
</dbReference>
<gene>
    <name evidence="7" type="ORF">CMC5_043740</name>
</gene>
<dbReference type="PROSITE" id="PS51194">
    <property type="entry name" value="HELICASE_CTER"/>
    <property type="match status" value="1"/>
</dbReference>
<keyword evidence="4" id="KW-0067">ATP-binding</keyword>
<reference evidence="7 8" key="1">
    <citation type="submission" date="2015-07" db="EMBL/GenBank/DDBJ databases">
        <title>Genome analysis of myxobacterium Chondromyces crocatus Cm c5 reveals a high potential for natural compound synthesis and the genetic basis for the loss of fruiting body formation.</title>
        <authorList>
            <person name="Zaburannyi N."/>
            <person name="Bunk B."/>
            <person name="Maier J."/>
            <person name="Overmann J."/>
            <person name="Mueller R."/>
        </authorList>
    </citation>
    <scope>NUCLEOTIDE SEQUENCE [LARGE SCALE GENOMIC DNA]</scope>
    <source>
        <strain evidence="7 8">Cm c5</strain>
    </source>
</reference>
<proteinExistence type="predicted"/>
<evidence type="ECO:0000256" key="4">
    <source>
        <dbReference type="ARBA" id="ARBA00022840"/>
    </source>
</evidence>
<keyword evidence="1" id="KW-0547">Nucleotide-binding</keyword>
<dbReference type="CDD" id="cd17921">
    <property type="entry name" value="DEXHc_Ski2"/>
    <property type="match status" value="1"/>
</dbReference>
<dbReference type="GO" id="GO:0004386">
    <property type="term" value="F:helicase activity"/>
    <property type="evidence" value="ECO:0007669"/>
    <property type="project" value="UniProtKB-KW"/>
</dbReference>
<dbReference type="InterPro" id="IPR014001">
    <property type="entry name" value="Helicase_ATP-bd"/>
</dbReference>
<feature type="domain" description="Helicase C-terminal" evidence="6">
    <location>
        <begin position="225"/>
        <end position="406"/>
    </location>
</feature>
<dbReference type="SUPFAM" id="SSF52540">
    <property type="entry name" value="P-loop containing nucleoside triphosphate hydrolases"/>
    <property type="match status" value="1"/>
</dbReference>
<organism evidence="7 8">
    <name type="scientific">Chondromyces crocatus</name>
    <dbReference type="NCBI Taxonomy" id="52"/>
    <lineage>
        <taxon>Bacteria</taxon>
        <taxon>Pseudomonadati</taxon>
        <taxon>Myxococcota</taxon>
        <taxon>Polyangia</taxon>
        <taxon>Polyangiales</taxon>
        <taxon>Polyangiaceae</taxon>
        <taxon>Chondromyces</taxon>
    </lineage>
</organism>
<evidence type="ECO:0000256" key="1">
    <source>
        <dbReference type="ARBA" id="ARBA00022741"/>
    </source>
</evidence>
<dbReference type="GO" id="GO:0003676">
    <property type="term" value="F:nucleic acid binding"/>
    <property type="evidence" value="ECO:0007669"/>
    <property type="project" value="InterPro"/>
</dbReference>
<dbReference type="GO" id="GO:0005524">
    <property type="term" value="F:ATP binding"/>
    <property type="evidence" value="ECO:0007669"/>
    <property type="project" value="UniProtKB-KW"/>
</dbReference>
<dbReference type="InterPro" id="IPR011545">
    <property type="entry name" value="DEAD/DEAH_box_helicase_dom"/>
</dbReference>
<evidence type="ECO:0000259" key="6">
    <source>
        <dbReference type="PROSITE" id="PS51194"/>
    </source>
</evidence>
<dbReference type="InterPro" id="IPR027417">
    <property type="entry name" value="P-loop_NTPase"/>
</dbReference>
<dbReference type="RefSeq" id="WP_050432184.1">
    <property type="nucleotide sequence ID" value="NZ_CP012159.1"/>
</dbReference>
<dbReference type="EMBL" id="CP012159">
    <property type="protein sequence ID" value="AKT40221.1"/>
    <property type="molecule type" value="Genomic_DNA"/>
</dbReference>
<protein>
    <submittedName>
        <fullName evidence="7">DEAD/DEAH box helicase</fullName>
    </submittedName>
</protein>